<gene>
    <name evidence="2" type="ORF">DAPPUDRAFT_265352</name>
</gene>
<dbReference type="EMBL" id="GL732768">
    <property type="protein sequence ID" value="EFX65029.1"/>
    <property type="molecule type" value="Genomic_DNA"/>
</dbReference>
<feature type="region of interest" description="Disordered" evidence="1">
    <location>
        <begin position="48"/>
        <end position="129"/>
    </location>
</feature>
<sequence>MTENPKFRLLGTRGEAYRTEMVQGGWNKGPISQMSFLEQFFKESSIRGRAASADSEEGDFEDNRAPSVLSSSNKSALDLSSPVQSGPSHHLSPLRPEQQPSQTDGGNNGGSPFGQRSMDRSSGHIMQGSGMVDMSQNQYMLIADANAVAADDQLVSSVAAVQQQRRIDAAAALFAADEHIVAALQIAPVPGPLLLVAAQVQSLHVAHGRPQPAGRRMRSLRLYLTRSEASHKPNRSLANIRINKI</sequence>
<name>E9HTA7_DAPPU</name>
<feature type="compositionally biased region" description="Low complexity" evidence="1">
    <location>
        <begin position="69"/>
        <end position="81"/>
    </location>
</feature>
<evidence type="ECO:0000313" key="3">
    <source>
        <dbReference type="Proteomes" id="UP000000305"/>
    </source>
</evidence>
<evidence type="ECO:0000313" key="2">
    <source>
        <dbReference type="EMBL" id="EFX65029.1"/>
    </source>
</evidence>
<evidence type="ECO:0000256" key="1">
    <source>
        <dbReference type="SAM" id="MobiDB-lite"/>
    </source>
</evidence>
<dbReference type="InParanoid" id="E9HTA7"/>
<organism evidence="2 3">
    <name type="scientific">Daphnia pulex</name>
    <name type="common">Water flea</name>
    <dbReference type="NCBI Taxonomy" id="6669"/>
    <lineage>
        <taxon>Eukaryota</taxon>
        <taxon>Metazoa</taxon>
        <taxon>Ecdysozoa</taxon>
        <taxon>Arthropoda</taxon>
        <taxon>Crustacea</taxon>
        <taxon>Branchiopoda</taxon>
        <taxon>Diplostraca</taxon>
        <taxon>Cladocera</taxon>
        <taxon>Anomopoda</taxon>
        <taxon>Daphniidae</taxon>
        <taxon>Daphnia</taxon>
    </lineage>
</organism>
<dbReference type="AlphaFoldDB" id="E9HTA7"/>
<reference evidence="2 3" key="1">
    <citation type="journal article" date="2011" name="Science">
        <title>The ecoresponsive genome of Daphnia pulex.</title>
        <authorList>
            <person name="Colbourne J.K."/>
            <person name="Pfrender M.E."/>
            <person name="Gilbert D."/>
            <person name="Thomas W.K."/>
            <person name="Tucker A."/>
            <person name="Oakley T.H."/>
            <person name="Tokishita S."/>
            <person name="Aerts A."/>
            <person name="Arnold G.J."/>
            <person name="Basu M.K."/>
            <person name="Bauer D.J."/>
            <person name="Caceres C.E."/>
            <person name="Carmel L."/>
            <person name="Casola C."/>
            <person name="Choi J.H."/>
            <person name="Detter J.C."/>
            <person name="Dong Q."/>
            <person name="Dusheyko S."/>
            <person name="Eads B.D."/>
            <person name="Frohlich T."/>
            <person name="Geiler-Samerotte K.A."/>
            <person name="Gerlach D."/>
            <person name="Hatcher P."/>
            <person name="Jogdeo S."/>
            <person name="Krijgsveld J."/>
            <person name="Kriventseva E.V."/>
            <person name="Kultz D."/>
            <person name="Laforsch C."/>
            <person name="Lindquist E."/>
            <person name="Lopez J."/>
            <person name="Manak J.R."/>
            <person name="Muller J."/>
            <person name="Pangilinan J."/>
            <person name="Patwardhan R.P."/>
            <person name="Pitluck S."/>
            <person name="Pritham E.J."/>
            <person name="Rechtsteiner A."/>
            <person name="Rho M."/>
            <person name="Rogozin I.B."/>
            <person name="Sakarya O."/>
            <person name="Salamov A."/>
            <person name="Schaack S."/>
            <person name="Shapiro H."/>
            <person name="Shiga Y."/>
            <person name="Skalitzky C."/>
            <person name="Smith Z."/>
            <person name="Souvorov A."/>
            <person name="Sung W."/>
            <person name="Tang Z."/>
            <person name="Tsuchiya D."/>
            <person name="Tu H."/>
            <person name="Vos H."/>
            <person name="Wang M."/>
            <person name="Wolf Y.I."/>
            <person name="Yamagata H."/>
            <person name="Yamada T."/>
            <person name="Ye Y."/>
            <person name="Shaw J.R."/>
            <person name="Andrews J."/>
            <person name="Crease T.J."/>
            <person name="Tang H."/>
            <person name="Lucas S.M."/>
            <person name="Robertson H.M."/>
            <person name="Bork P."/>
            <person name="Koonin E.V."/>
            <person name="Zdobnov E.M."/>
            <person name="Grigoriev I.V."/>
            <person name="Lynch M."/>
            <person name="Boore J.L."/>
        </authorList>
    </citation>
    <scope>NUCLEOTIDE SEQUENCE [LARGE SCALE GENOMIC DNA]</scope>
</reference>
<keyword evidence="3" id="KW-1185">Reference proteome</keyword>
<dbReference type="HOGENOM" id="CLU_1134551_0_0_1"/>
<dbReference type="KEGG" id="dpx:DAPPUDRAFT_265352"/>
<proteinExistence type="predicted"/>
<protein>
    <submittedName>
        <fullName evidence="2">Uncharacterized protein</fullName>
    </submittedName>
</protein>
<accession>E9HTA7</accession>
<dbReference type="Proteomes" id="UP000000305">
    <property type="component" value="Unassembled WGS sequence"/>
</dbReference>